<accession>A0A1P8UWC6</accession>
<dbReference type="SMART" id="SM00530">
    <property type="entry name" value="HTH_XRE"/>
    <property type="match status" value="1"/>
</dbReference>
<dbReference type="CDD" id="cd00093">
    <property type="entry name" value="HTH_XRE"/>
    <property type="match status" value="1"/>
</dbReference>
<proteinExistence type="predicted"/>
<feature type="coiled-coil region" evidence="1">
    <location>
        <begin position="95"/>
        <end position="129"/>
    </location>
</feature>
<dbReference type="InterPro" id="IPR010982">
    <property type="entry name" value="Lambda_DNA-bd_dom_sf"/>
</dbReference>
<dbReference type="EMBL" id="CP015093">
    <property type="protein sequence ID" value="APZ53697.1"/>
    <property type="molecule type" value="Genomic_DNA"/>
</dbReference>
<protein>
    <submittedName>
        <fullName evidence="3">Helix-turn-helix protein</fullName>
    </submittedName>
</protein>
<dbReference type="KEGG" id="paby:Ga0080574_TMP3363"/>
<evidence type="ECO:0000259" key="2">
    <source>
        <dbReference type="PROSITE" id="PS50943"/>
    </source>
</evidence>
<sequence>MNDTTDWYGPDAATFGDRIAASREAAGMGQEKLARRMGIKLKTLQGWENDLSEPRANKLQMLAGLLNVSMGWLLTGEGEGLAAPEGDGGTLPADINEALLEIRALKTQIQTAGDRLGRLEKTLRQLLKEEA</sequence>
<dbReference type="PROSITE" id="PS50943">
    <property type="entry name" value="HTH_CROC1"/>
    <property type="match status" value="1"/>
</dbReference>
<keyword evidence="4" id="KW-1185">Reference proteome</keyword>
<reference evidence="3 4" key="1">
    <citation type="submission" date="2016-04" db="EMBL/GenBank/DDBJ databases">
        <title>Deep-sea bacteria in the southern Pacific.</title>
        <authorList>
            <person name="Tang K."/>
        </authorList>
    </citation>
    <scope>NUCLEOTIDE SEQUENCE [LARGE SCALE GENOMIC DNA]</scope>
    <source>
        <strain evidence="3 4">JLT2014</strain>
    </source>
</reference>
<keyword evidence="1" id="KW-0175">Coiled coil</keyword>
<evidence type="ECO:0000256" key="1">
    <source>
        <dbReference type="SAM" id="Coils"/>
    </source>
</evidence>
<name>A0A1P8UWC6_9RHOB</name>
<dbReference type="SUPFAM" id="SSF47413">
    <property type="entry name" value="lambda repressor-like DNA-binding domains"/>
    <property type="match status" value="1"/>
</dbReference>
<dbReference type="Gene3D" id="1.10.260.40">
    <property type="entry name" value="lambda repressor-like DNA-binding domains"/>
    <property type="match status" value="1"/>
</dbReference>
<dbReference type="GO" id="GO:0003677">
    <property type="term" value="F:DNA binding"/>
    <property type="evidence" value="ECO:0007669"/>
    <property type="project" value="InterPro"/>
</dbReference>
<dbReference type="OrthoDB" id="5659783at2"/>
<dbReference type="AlphaFoldDB" id="A0A1P8UWC6"/>
<gene>
    <name evidence="3" type="ORF">Ga0080574_TMP3363</name>
</gene>
<dbReference type="Proteomes" id="UP000187059">
    <property type="component" value="Chromosome"/>
</dbReference>
<dbReference type="RefSeq" id="WP_076702480.1">
    <property type="nucleotide sequence ID" value="NZ_CP015093.1"/>
</dbReference>
<organism evidence="3 4">
    <name type="scientific">Salipiger abyssi</name>
    <dbReference type="NCBI Taxonomy" id="1250539"/>
    <lineage>
        <taxon>Bacteria</taxon>
        <taxon>Pseudomonadati</taxon>
        <taxon>Pseudomonadota</taxon>
        <taxon>Alphaproteobacteria</taxon>
        <taxon>Rhodobacterales</taxon>
        <taxon>Roseobacteraceae</taxon>
        <taxon>Salipiger</taxon>
    </lineage>
</organism>
<dbReference type="STRING" id="1250539.Ga0080574_TMP3363"/>
<evidence type="ECO:0000313" key="3">
    <source>
        <dbReference type="EMBL" id="APZ53697.1"/>
    </source>
</evidence>
<evidence type="ECO:0000313" key="4">
    <source>
        <dbReference type="Proteomes" id="UP000187059"/>
    </source>
</evidence>
<dbReference type="Pfam" id="PF01381">
    <property type="entry name" value="HTH_3"/>
    <property type="match status" value="1"/>
</dbReference>
<dbReference type="InterPro" id="IPR001387">
    <property type="entry name" value="Cro/C1-type_HTH"/>
</dbReference>
<feature type="domain" description="HTH cro/C1-type" evidence="2">
    <location>
        <begin position="19"/>
        <end position="73"/>
    </location>
</feature>